<dbReference type="SUPFAM" id="SSF82866">
    <property type="entry name" value="Multidrug efflux transporter AcrB transmembrane domain"/>
    <property type="match status" value="1"/>
</dbReference>
<evidence type="ECO:0000256" key="3">
    <source>
        <dbReference type="ARBA" id="ARBA00022448"/>
    </source>
</evidence>
<organism evidence="12">
    <name type="scientific">marine sediment metagenome</name>
    <dbReference type="NCBI Taxonomy" id="412755"/>
    <lineage>
        <taxon>unclassified sequences</taxon>
        <taxon>metagenomes</taxon>
        <taxon>ecological metagenomes</taxon>
    </lineage>
</organism>
<evidence type="ECO:0000256" key="4">
    <source>
        <dbReference type="ARBA" id="ARBA00022475"/>
    </source>
</evidence>
<keyword evidence="6" id="KW-0653">Protein transport</keyword>
<feature type="transmembrane region" description="Helical" evidence="10">
    <location>
        <begin position="21"/>
        <end position="44"/>
    </location>
</feature>
<dbReference type="InterPro" id="IPR048634">
    <property type="entry name" value="SecD_SecF_C"/>
</dbReference>
<keyword evidence="8" id="KW-0811">Translocation</keyword>
<protein>
    <recommendedName>
        <fullName evidence="2">Protein translocase subunit SecF</fullName>
    </recommendedName>
</protein>
<evidence type="ECO:0000256" key="7">
    <source>
        <dbReference type="ARBA" id="ARBA00022989"/>
    </source>
</evidence>
<evidence type="ECO:0000256" key="8">
    <source>
        <dbReference type="ARBA" id="ARBA00023010"/>
    </source>
</evidence>
<feature type="transmembrane region" description="Helical" evidence="10">
    <location>
        <begin position="100"/>
        <end position="118"/>
    </location>
</feature>
<evidence type="ECO:0000256" key="2">
    <source>
        <dbReference type="ARBA" id="ARBA00015792"/>
    </source>
</evidence>
<dbReference type="PANTHER" id="PTHR30081:SF8">
    <property type="entry name" value="PROTEIN TRANSLOCASE SUBUNIT SECF"/>
    <property type="match status" value="1"/>
</dbReference>
<dbReference type="Gene3D" id="1.20.1640.10">
    <property type="entry name" value="Multidrug efflux transporter AcrB transmembrane domain"/>
    <property type="match status" value="1"/>
</dbReference>
<dbReference type="InterPro" id="IPR022645">
    <property type="entry name" value="SecD/SecF_bac"/>
</dbReference>
<reference evidence="12" key="1">
    <citation type="journal article" date="2014" name="Front. Microbiol.">
        <title>High frequency of phylogenetically diverse reductive dehalogenase-homologous genes in deep subseafloor sedimentary metagenomes.</title>
        <authorList>
            <person name="Kawai M."/>
            <person name="Futagami T."/>
            <person name="Toyoda A."/>
            <person name="Takaki Y."/>
            <person name="Nishi S."/>
            <person name="Hori S."/>
            <person name="Arai W."/>
            <person name="Tsubouchi T."/>
            <person name="Morono Y."/>
            <person name="Uchiyama I."/>
            <person name="Ito T."/>
            <person name="Fujiyama A."/>
            <person name="Inagaki F."/>
            <person name="Takami H."/>
        </authorList>
    </citation>
    <scope>NUCLEOTIDE SEQUENCE</scope>
    <source>
        <strain evidence="12">Expedition CK06-06</strain>
    </source>
</reference>
<evidence type="ECO:0000256" key="9">
    <source>
        <dbReference type="ARBA" id="ARBA00023136"/>
    </source>
</evidence>
<feature type="transmembrane region" description="Helical" evidence="10">
    <location>
        <begin position="124"/>
        <end position="148"/>
    </location>
</feature>
<dbReference type="NCBIfam" id="TIGR00966">
    <property type="entry name" value="transloc_SecF"/>
    <property type="match status" value="1"/>
</dbReference>
<dbReference type="GO" id="GO:0006886">
    <property type="term" value="P:intracellular protein transport"/>
    <property type="evidence" value="ECO:0007669"/>
    <property type="project" value="InterPro"/>
</dbReference>
<keyword evidence="9 10" id="KW-0472">Membrane</keyword>
<comment type="subcellular location">
    <subcellularLocation>
        <location evidence="1">Cell membrane</location>
        <topology evidence="1">Multi-pass membrane protein</topology>
    </subcellularLocation>
</comment>
<evidence type="ECO:0000313" key="12">
    <source>
        <dbReference type="EMBL" id="GAI05437.1"/>
    </source>
</evidence>
<sequence length="173" mass="19328">LLLAFVLMLIYIAFRFDLRSGFMAIIALLHDVYIVLGLCSVLNIEVSMTVIAGFLTAVGYSINDTVVYYDRIREGLSQRRKETYAESLNRAINENLSRTILTGVSALLVLGVLLFVGGQALRDFAVVMIAGIFLGTYSSIYVTAPLLIEWNNWSSKRGKGVSRKKIGRSRKRR</sequence>
<dbReference type="InterPro" id="IPR022813">
    <property type="entry name" value="SecD/SecF_arch_bac"/>
</dbReference>
<keyword evidence="3" id="KW-0813">Transport</keyword>
<name>X1KEF6_9ZZZZ</name>
<feature type="non-terminal residue" evidence="12">
    <location>
        <position position="1"/>
    </location>
</feature>
<dbReference type="GO" id="GO:0015450">
    <property type="term" value="F:protein-transporting ATPase activity"/>
    <property type="evidence" value="ECO:0007669"/>
    <property type="project" value="InterPro"/>
</dbReference>
<keyword evidence="5 10" id="KW-0812">Transmembrane</keyword>
<dbReference type="Pfam" id="PF02355">
    <property type="entry name" value="SecD_SecF_C"/>
    <property type="match status" value="1"/>
</dbReference>
<accession>X1KEF6</accession>
<dbReference type="PRINTS" id="PR01755">
    <property type="entry name" value="SECFTRNLCASE"/>
</dbReference>
<keyword evidence="7 10" id="KW-1133">Transmembrane helix</keyword>
<evidence type="ECO:0000256" key="10">
    <source>
        <dbReference type="SAM" id="Phobius"/>
    </source>
</evidence>
<dbReference type="AlphaFoldDB" id="X1KEF6"/>
<evidence type="ECO:0000259" key="11">
    <source>
        <dbReference type="Pfam" id="PF02355"/>
    </source>
</evidence>
<comment type="caution">
    <text evidence="12">The sequence shown here is derived from an EMBL/GenBank/DDBJ whole genome shotgun (WGS) entry which is preliminary data.</text>
</comment>
<dbReference type="PANTHER" id="PTHR30081">
    <property type="entry name" value="PROTEIN-EXPORT MEMBRANE PROTEIN SEC"/>
    <property type="match status" value="1"/>
</dbReference>
<proteinExistence type="predicted"/>
<keyword evidence="4" id="KW-1003">Cell membrane</keyword>
<dbReference type="EMBL" id="BARV01011239">
    <property type="protein sequence ID" value="GAI05437.1"/>
    <property type="molecule type" value="Genomic_DNA"/>
</dbReference>
<dbReference type="GO" id="GO:0005886">
    <property type="term" value="C:plasma membrane"/>
    <property type="evidence" value="ECO:0007669"/>
    <property type="project" value="UniProtKB-SubCell"/>
</dbReference>
<gene>
    <name evidence="12" type="ORF">S06H3_21406</name>
</gene>
<evidence type="ECO:0000256" key="6">
    <source>
        <dbReference type="ARBA" id="ARBA00022927"/>
    </source>
</evidence>
<evidence type="ECO:0000256" key="1">
    <source>
        <dbReference type="ARBA" id="ARBA00004651"/>
    </source>
</evidence>
<dbReference type="InterPro" id="IPR005665">
    <property type="entry name" value="SecF_bac"/>
</dbReference>
<feature type="domain" description="Protein export membrane protein SecD/SecF C-terminal" evidence="11">
    <location>
        <begin position="1"/>
        <end position="152"/>
    </location>
</feature>
<evidence type="ECO:0000256" key="5">
    <source>
        <dbReference type="ARBA" id="ARBA00022692"/>
    </source>
</evidence>